<dbReference type="AlphaFoldDB" id="A0A1I5ZH53"/>
<accession>A0A1I5ZH53</accession>
<evidence type="ECO:0000313" key="4">
    <source>
        <dbReference type="EMBL" id="SFQ55849.1"/>
    </source>
</evidence>
<evidence type="ECO:0000256" key="1">
    <source>
        <dbReference type="ARBA" id="ARBA00022450"/>
    </source>
</evidence>
<feature type="domain" description="Thioester reductase (TE)" evidence="3">
    <location>
        <begin position="45"/>
        <end position="282"/>
    </location>
</feature>
<protein>
    <submittedName>
        <fullName evidence="4">Thioester reductase domain-containing protein</fullName>
    </submittedName>
</protein>
<dbReference type="InterPro" id="IPR013120">
    <property type="entry name" value="FAR_NAD-bd"/>
</dbReference>
<dbReference type="Proteomes" id="UP000199137">
    <property type="component" value="Unassembled WGS sequence"/>
</dbReference>
<evidence type="ECO:0000256" key="2">
    <source>
        <dbReference type="ARBA" id="ARBA00022553"/>
    </source>
</evidence>
<sequence>MHARSPDDGSAAKTGDWPAGSGLFSSLRFAAPPIPEGRTPKRVLLTCATSLLGSFLLDRLVRAGVAEVRCLIRARDAAHGLSKLAERVRGHGLDFGAVEGNVVPLAGDLSQPRLGLSPDAYDELARTTEMIVHNGSFDAGPALASPPAETVVSGVRALIALAASERLKPLHHISTLLTIAGSGTAHLRYILEDDRPSPLGTDRPGTADSRRAAEDLVREASSRGLPAAIYRPHAIAAAAEGVLRSGDTPIGAWTRAIVDTGAAPEADLPLDFAPADYAADVIVHVLRTQPPDGRVYTITHPAAGELSALVDRLRNRGYSIRDIPYDRWAQDVSALIQSPGHPARQLAPLISETGTATGQMRPHWFFPEFSCTNTIRATANAGLDPPPAGTAYLDGLLDRFARSGLLPPPSAVRQRPSDAATVVAPGERSARLLSALTPRISRFVRETSAYRRSCTHGLALEDLRRFVAGELPAQLTEIAAFERMAAEFGSSPAGDLFRKMTQAARTVRPVLREAAAELEVDPAQPVPQGAVDFGCFMTELSHRARPGAAAAVLRTNLLLWCAVSAELLLTLRGLASTPAAIVRYLEQFEHPPVDILSTCADVLVAAVELGEDGDDIAAAVRRAEAALRGYFKTVVGDPVH</sequence>
<dbReference type="RefSeq" id="WP_093576394.1">
    <property type="nucleotide sequence ID" value="NZ_FOWC01000015.1"/>
</dbReference>
<organism evidence="4 5">
    <name type="scientific">Amycolatopsis rubida</name>
    <dbReference type="NCBI Taxonomy" id="112413"/>
    <lineage>
        <taxon>Bacteria</taxon>
        <taxon>Bacillati</taxon>
        <taxon>Actinomycetota</taxon>
        <taxon>Actinomycetes</taxon>
        <taxon>Pseudonocardiales</taxon>
        <taxon>Pseudonocardiaceae</taxon>
        <taxon>Amycolatopsis</taxon>
    </lineage>
</organism>
<dbReference type="PANTHER" id="PTHR44845:SF6">
    <property type="entry name" value="BETA-ALANINE-ACTIVATING ENZYME"/>
    <property type="match status" value="1"/>
</dbReference>
<dbReference type="OrthoDB" id="2472181at2"/>
<gene>
    <name evidence="4" type="ORF">SAMN05421854_11581</name>
</gene>
<keyword evidence="1" id="KW-0596">Phosphopantetheine</keyword>
<name>A0A1I5ZH53_9PSEU</name>
<dbReference type="STRING" id="112413.SAMN05421854_11581"/>
<reference evidence="4 5" key="1">
    <citation type="submission" date="2016-10" db="EMBL/GenBank/DDBJ databases">
        <authorList>
            <person name="de Groot N.N."/>
        </authorList>
    </citation>
    <scope>NUCLEOTIDE SEQUENCE [LARGE SCALE GENOMIC DNA]</scope>
    <source>
        <strain evidence="4 5">DSM 44637</strain>
    </source>
</reference>
<dbReference type="SUPFAM" id="SSF51735">
    <property type="entry name" value="NAD(P)-binding Rossmann-fold domains"/>
    <property type="match status" value="1"/>
</dbReference>
<dbReference type="PANTHER" id="PTHR44845">
    <property type="entry name" value="CARRIER DOMAIN-CONTAINING PROTEIN"/>
    <property type="match status" value="1"/>
</dbReference>
<proteinExistence type="predicted"/>
<evidence type="ECO:0000313" key="5">
    <source>
        <dbReference type="Proteomes" id="UP000199137"/>
    </source>
</evidence>
<evidence type="ECO:0000259" key="3">
    <source>
        <dbReference type="Pfam" id="PF07993"/>
    </source>
</evidence>
<dbReference type="Gene3D" id="3.40.50.720">
    <property type="entry name" value="NAD(P)-binding Rossmann-like Domain"/>
    <property type="match status" value="1"/>
</dbReference>
<dbReference type="Pfam" id="PF07993">
    <property type="entry name" value="NAD_binding_4"/>
    <property type="match status" value="1"/>
</dbReference>
<keyword evidence="2" id="KW-0597">Phosphoprotein</keyword>
<dbReference type="EMBL" id="FOWC01000015">
    <property type="protein sequence ID" value="SFQ55849.1"/>
    <property type="molecule type" value="Genomic_DNA"/>
</dbReference>
<dbReference type="InterPro" id="IPR036291">
    <property type="entry name" value="NAD(P)-bd_dom_sf"/>
</dbReference>